<dbReference type="PANTHER" id="PTHR45815">
    <property type="entry name" value="PROTEIN DISULFIDE-ISOMERASE A6"/>
    <property type="match status" value="1"/>
</dbReference>
<evidence type="ECO:0000256" key="1">
    <source>
        <dbReference type="SAM" id="Phobius"/>
    </source>
</evidence>
<evidence type="ECO:0000313" key="4">
    <source>
        <dbReference type="Proteomes" id="UP000000863"/>
    </source>
</evidence>
<proteinExistence type="predicted"/>
<dbReference type="PANTHER" id="PTHR45815:SF3">
    <property type="entry name" value="PROTEIN DISULFIDE-ISOMERASE A6"/>
    <property type="match status" value="1"/>
</dbReference>
<protein>
    <submittedName>
        <fullName evidence="3">Putative thioredoxin</fullName>
    </submittedName>
</protein>
<sequence length="158" mass="17104">MELSMKMVMGLGALILALVAVIGYLIYDKFARSTPAPSKVEEQDKPHEFKIKNEEILIKSADELNTLVKESDDAGVTVFFGHPGCGHCISSIGAYEEGAGENAGKTAFVAQYNIVGDAVDAFGVEGFPTILKFKDGGNTKQEYQGDRSADSFKEFIEK</sequence>
<evidence type="ECO:0000259" key="2">
    <source>
        <dbReference type="PROSITE" id="PS51352"/>
    </source>
</evidence>
<name>Q4A2C1_EHV8U</name>
<reference evidence="3 4" key="1">
    <citation type="journal article" date="2005" name="Science">
        <title>Complete genome sequence and lytic phase transcription profile of a Coccolithovirus.</title>
        <authorList>
            <person name="Wilson W.H."/>
            <person name="Schroeder D.C."/>
            <person name="Allen M.J."/>
            <person name="Holden M.T.G."/>
            <person name="Parkhill J."/>
            <person name="Barrell B.G."/>
            <person name="Churcher C."/>
            <person name="Hamlin N."/>
            <person name="Mungall K."/>
            <person name="Norbertczak H."/>
            <person name="Quail M.A."/>
            <person name="Price C."/>
            <person name="Rabbinowitsch E."/>
            <person name="Walker D."/>
            <person name="Craigon M."/>
            <person name="Roy D."/>
            <person name="Ghazal P."/>
        </authorList>
    </citation>
    <scope>NUCLEOTIDE SEQUENCE [LARGE SCALE GENOMIC DNA]</scope>
    <source>
        <strain evidence="4">Isolate United Kingdom/English Channel/1999</strain>
    </source>
</reference>
<dbReference type="Proteomes" id="UP000000863">
    <property type="component" value="Segment"/>
</dbReference>
<keyword evidence="4" id="KW-1185">Reference proteome</keyword>
<dbReference type="InterPro" id="IPR013766">
    <property type="entry name" value="Thioredoxin_domain"/>
</dbReference>
<dbReference type="GO" id="GO:0015035">
    <property type="term" value="F:protein-disulfide reductase activity"/>
    <property type="evidence" value="ECO:0007669"/>
    <property type="project" value="TreeGrafter"/>
</dbReference>
<dbReference type="Pfam" id="PF00085">
    <property type="entry name" value="Thioredoxin"/>
    <property type="match status" value="1"/>
</dbReference>
<accession>Q4A2C1</accession>
<dbReference type="CDD" id="cd02961">
    <property type="entry name" value="PDI_a_family"/>
    <property type="match status" value="1"/>
</dbReference>
<dbReference type="InterPro" id="IPR036249">
    <property type="entry name" value="Thioredoxin-like_sf"/>
</dbReference>
<feature type="domain" description="Thioredoxin" evidence="2">
    <location>
        <begin position="30"/>
        <end position="158"/>
    </location>
</feature>
<dbReference type="GeneID" id="3654790"/>
<dbReference type="SUPFAM" id="SSF52833">
    <property type="entry name" value="Thioredoxin-like"/>
    <property type="match status" value="1"/>
</dbReference>
<feature type="transmembrane region" description="Helical" evidence="1">
    <location>
        <begin position="7"/>
        <end position="27"/>
    </location>
</feature>
<dbReference type="RefSeq" id="YP_294116.1">
    <property type="nucleotide sequence ID" value="NC_007346.1"/>
</dbReference>
<evidence type="ECO:0000313" key="3">
    <source>
        <dbReference type="EMBL" id="CAI65785.1"/>
    </source>
</evidence>
<dbReference type="KEGG" id="vg:3654790"/>
<dbReference type="Gene3D" id="3.40.30.10">
    <property type="entry name" value="Glutaredoxin"/>
    <property type="match status" value="1"/>
</dbReference>
<organism evidence="3 4">
    <name type="scientific">Emiliania huxleyi virus 86 (isolate United Kingdom/English Channel/1999)</name>
    <name type="common">EhV-86</name>
    <dbReference type="NCBI Taxonomy" id="654925"/>
    <lineage>
        <taxon>Viruses</taxon>
        <taxon>Varidnaviria</taxon>
        <taxon>Bamfordvirae</taxon>
        <taxon>Nucleocytoviricota</taxon>
        <taxon>Megaviricetes</taxon>
        <taxon>Algavirales</taxon>
        <taxon>Phycodnaviridae</taxon>
        <taxon>Coccolithovirus</taxon>
        <taxon>Coccolithovirus huxleyi</taxon>
        <taxon>Emiliania huxleyi virus 86</taxon>
    </lineage>
</organism>
<gene>
    <name evidence="3" type="ORF">EhV358</name>
</gene>
<dbReference type="PROSITE" id="PS51352">
    <property type="entry name" value="THIOREDOXIN_2"/>
    <property type="match status" value="1"/>
</dbReference>
<keyword evidence="1" id="KW-0472">Membrane</keyword>
<keyword evidence="1" id="KW-0812">Transmembrane</keyword>
<dbReference type="EMBL" id="AJ890364">
    <property type="protein sequence ID" value="CAI65785.1"/>
    <property type="molecule type" value="Genomic_DNA"/>
</dbReference>
<keyword evidence="1" id="KW-1133">Transmembrane helix</keyword>
<dbReference type="GO" id="GO:0034976">
    <property type="term" value="P:response to endoplasmic reticulum stress"/>
    <property type="evidence" value="ECO:0007669"/>
    <property type="project" value="TreeGrafter"/>
</dbReference>
<organismHost>
    <name type="scientific">Emiliania huxleyi</name>
    <name type="common">Coccolithophore</name>
    <name type="synonym">Pontosphaera huxleyi</name>
    <dbReference type="NCBI Taxonomy" id="2903"/>
</organismHost>